<proteinExistence type="inferred from homology"/>
<dbReference type="NCBIfam" id="TIGR02985">
    <property type="entry name" value="Sig70_bacteroi1"/>
    <property type="match status" value="1"/>
</dbReference>
<evidence type="ECO:0000256" key="2">
    <source>
        <dbReference type="ARBA" id="ARBA00023015"/>
    </source>
</evidence>
<reference evidence="7 8" key="1">
    <citation type="submission" date="2016-11" db="EMBL/GenBank/DDBJ databases">
        <authorList>
            <person name="Jaros S."/>
            <person name="Januszkiewicz K."/>
            <person name="Wedrychowicz H."/>
        </authorList>
    </citation>
    <scope>NUCLEOTIDE SEQUENCE [LARGE SCALE GENOMIC DNA]</scope>
    <source>
        <strain evidence="7 8">DSM 26910</strain>
    </source>
</reference>
<dbReference type="InterPro" id="IPR036388">
    <property type="entry name" value="WH-like_DNA-bd_sf"/>
</dbReference>
<name>A0A1M5EF01_9BACT</name>
<dbReference type="PANTHER" id="PTHR43133">
    <property type="entry name" value="RNA POLYMERASE ECF-TYPE SIGMA FACTO"/>
    <property type="match status" value="1"/>
</dbReference>
<dbReference type="InterPro" id="IPR014327">
    <property type="entry name" value="RNA_pol_sigma70_bacteroid"/>
</dbReference>
<organism evidence="7 8">
    <name type="scientific">Mariniphaga anaerophila</name>
    <dbReference type="NCBI Taxonomy" id="1484053"/>
    <lineage>
        <taxon>Bacteria</taxon>
        <taxon>Pseudomonadati</taxon>
        <taxon>Bacteroidota</taxon>
        <taxon>Bacteroidia</taxon>
        <taxon>Marinilabiliales</taxon>
        <taxon>Prolixibacteraceae</taxon>
        <taxon>Mariniphaga</taxon>
    </lineage>
</organism>
<evidence type="ECO:0000256" key="1">
    <source>
        <dbReference type="ARBA" id="ARBA00010641"/>
    </source>
</evidence>
<keyword evidence="2" id="KW-0805">Transcription regulation</keyword>
<dbReference type="EMBL" id="FQUM01000009">
    <property type="protein sequence ID" value="SHF77740.1"/>
    <property type="molecule type" value="Genomic_DNA"/>
</dbReference>
<dbReference type="Pfam" id="PF04542">
    <property type="entry name" value="Sigma70_r2"/>
    <property type="match status" value="1"/>
</dbReference>
<dbReference type="GO" id="GO:0016987">
    <property type="term" value="F:sigma factor activity"/>
    <property type="evidence" value="ECO:0007669"/>
    <property type="project" value="UniProtKB-KW"/>
</dbReference>
<dbReference type="InterPro" id="IPR039425">
    <property type="entry name" value="RNA_pol_sigma-70-like"/>
</dbReference>
<dbReference type="CDD" id="cd06171">
    <property type="entry name" value="Sigma70_r4"/>
    <property type="match status" value="1"/>
</dbReference>
<sequence>MSTFDQIFLKYYHSLLLYGLKFIRDENDVHDIVQEVFVTVWEKEKYTFSDAHLKSYLFNSVRNGCLNHIRHQSVVNKHIEKQELSLLINELNFYGSGEKSLIEKESLKEIYAAIESLPPKQKEMIELSRFEGLKNKEIAEKLGIPLRTVETRLFRALSGLRKVLTGKQIYILLNLVVRHKADNP</sequence>
<dbReference type="InterPro" id="IPR007627">
    <property type="entry name" value="RNA_pol_sigma70_r2"/>
</dbReference>
<feature type="domain" description="RNA polymerase sigma-70 region 2" evidence="5">
    <location>
        <begin position="10"/>
        <end position="73"/>
    </location>
</feature>
<feature type="domain" description="RNA polymerase sigma factor 70 region 4 type 2" evidence="6">
    <location>
        <begin position="108"/>
        <end position="157"/>
    </location>
</feature>
<keyword evidence="3" id="KW-0731">Sigma factor</keyword>
<dbReference type="NCBIfam" id="TIGR02937">
    <property type="entry name" value="sigma70-ECF"/>
    <property type="match status" value="1"/>
</dbReference>
<dbReference type="InterPro" id="IPR013325">
    <property type="entry name" value="RNA_pol_sigma_r2"/>
</dbReference>
<keyword evidence="8" id="KW-1185">Reference proteome</keyword>
<dbReference type="RefSeq" id="WP_073002984.1">
    <property type="nucleotide sequence ID" value="NZ_FQUM01000009.1"/>
</dbReference>
<dbReference type="PANTHER" id="PTHR43133:SF46">
    <property type="entry name" value="RNA POLYMERASE SIGMA-70 FACTOR ECF SUBFAMILY"/>
    <property type="match status" value="1"/>
</dbReference>
<dbReference type="Proteomes" id="UP000184164">
    <property type="component" value="Unassembled WGS sequence"/>
</dbReference>
<evidence type="ECO:0000313" key="7">
    <source>
        <dbReference type="EMBL" id="SHF77740.1"/>
    </source>
</evidence>
<evidence type="ECO:0000259" key="5">
    <source>
        <dbReference type="Pfam" id="PF04542"/>
    </source>
</evidence>
<evidence type="ECO:0000313" key="8">
    <source>
        <dbReference type="Proteomes" id="UP000184164"/>
    </source>
</evidence>
<dbReference type="Pfam" id="PF08281">
    <property type="entry name" value="Sigma70_r4_2"/>
    <property type="match status" value="1"/>
</dbReference>
<dbReference type="InterPro" id="IPR014284">
    <property type="entry name" value="RNA_pol_sigma-70_dom"/>
</dbReference>
<dbReference type="AlphaFoldDB" id="A0A1M5EF01"/>
<dbReference type="SUPFAM" id="SSF88946">
    <property type="entry name" value="Sigma2 domain of RNA polymerase sigma factors"/>
    <property type="match status" value="1"/>
</dbReference>
<dbReference type="GO" id="GO:0006352">
    <property type="term" value="P:DNA-templated transcription initiation"/>
    <property type="evidence" value="ECO:0007669"/>
    <property type="project" value="InterPro"/>
</dbReference>
<dbReference type="STRING" id="1484053.SAMN05444274_1097"/>
<comment type="similarity">
    <text evidence="1">Belongs to the sigma-70 factor family. ECF subfamily.</text>
</comment>
<dbReference type="SUPFAM" id="SSF88659">
    <property type="entry name" value="Sigma3 and sigma4 domains of RNA polymerase sigma factors"/>
    <property type="match status" value="1"/>
</dbReference>
<dbReference type="OrthoDB" id="1453134at2"/>
<evidence type="ECO:0000256" key="3">
    <source>
        <dbReference type="ARBA" id="ARBA00023082"/>
    </source>
</evidence>
<protein>
    <submittedName>
        <fullName evidence="7">RNA polymerase sigma-70 factor, ECF subfamily</fullName>
    </submittedName>
</protein>
<gene>
    <name evidence="7" type="ORF">SAMN05444274_1097</name>
</gene>
<evidence type="ECO:0000259" key="6">
    <source>
        <dbReference type="Pfam" id="PF08281"/>
    </source>
</evidence>
<dbReference type="Gene3D" id="1.10.10.10">
    <property type="entry name" value="Winged helix-like DNA-binding domain superfamily/Winged helix DNA-binding domain"/>
    <property type="match status" value="1"/>
</dbReference>
<dbReference type="GO" id="GO:0003677">
    <property type="term" value="F:DNA binding"/>
    <property type="evidence" value="ECO:0007669"/>
    <property type="project" value="InterPro"/>
</dbReference>
<dbReference type="InterPro" id="IPR013249">
    <property type="entry name" value="RNA_pol_sigma70_r4_t2"/>
</dbReference>
<keyword evidence="4" id="KW-0804">Transcription</keyword>
<dbReference type="Gene3D" id="1.10.1740.10">
    <property type="match status" value="1"/>
</dbReference>
<evidence type="ECO:0000256" key="4">
    <source>
        <dbReference type="ARBA" id="ARBA00023163"/>
    </source>
</evidence>
<dbReference type="InterPro" id="IPR013324">
    <property type="entry name" value="RNA_pol_sigma_r3/r4-like"/>
</dbReference>
<accession>A0A1M5EF01</accession>